<dbReference type="SUPFAM" id="SSF46689">
    <property type="entry name" value="Homeodomain-like"/>
    <property type="match status" value="2"/>
</dbReference>
<dbReference type="Gene3D" id="1.10.10.60">
    <property type="entry name" value="Homeodomain-like"/>
    <property type="match status" value="1"/>
</dbReference>
<dbReference type="GO" id="GO:0003700">
    <property type="term" value="F:DNA-binding transcription factor activity"/>
    <property type="evidence" value="ECO:0007669"/>
    <property type="project" value="InterPro"/>
</dbReference>
<accession>A0A2P5YZW2</accession>
<dbReference type="PANTHER" id="PTHR43436">
    <property type="entry name" value="ARAC-FAMILY TRANSCRIPTIONAL REGULATOR"/>
    <property type="match status" value="1"/>
</dbReference>
<dbReference type="PROSITE" id="PS01124">
    <property type="entry name" value="HTH_ARAC_FAMILY_2"/>
    <property type="match status" value="1"/>
</dbReference>
<dbReference type="Pfam" id="PF06719">
    <property type="entry name" value="AraC_N"/>
    <property type="match status" value="1"/>
</dbReference>
<dbReference type="InterPro" id="IPR018062">
    <property type="entry name" value="HTH_AraC-typ_CS"/>
</dbReference>
<dbReference type="GO" id="GO:0043565">
    <property type="term" value="F:sequence-specific DNA binding"/>
    <property type="evidence" value="ECO:0007669"/>
    <property type="project" value="InterPro"/>
</dbReference>
<gene>
    <name evidence="5" type="ORF">XsacCFBP4641_17985</name>
</gene>
<name>A0A2P5YZW2_9XANT</name>
<organism evidence="5 6">
    <name type="scientific">Xanthomonas sacchari</name>
    <dbReference type="NCBI Taxonomy" id="56458"/>
    <lineage>
        <taxon>Bacteria</taxon>
        <taxon>Pseudomonadati</taxon>
        <taxon>Pseudomonadota</taxon>
        <taxon>Gammaproteobacteria</taxon>
        <taxon>Lysobacterales</taxon>
        <taxon>Lysobacteraceae</taxon>
        <taxon>Xanthomonas</taxon>
    </lineage>
</organism>
<dbReference type="InterPro" id="IPR009057">
    <property type="entry name" value="Homeodomain-like_sf"/>
</dbReference>
<feature type="domain" description="HTH araC/xylS-type" evidence="4">
    <location>
        <begin position="195"/>
        <end position="293"/>
    </location>
</feature>
<dbReference type="GeneID" id="93877485"/>
<evidence type="ECO:0000313" key="5">
    <source>
        <dbReference type="EMBL" id="PPU80537.1"/>
    </source>
</evidence>
<dbReference type="PANTHER" id="PTHR43436:SF1">
    <property type="entry name" value="TRANSCRIPTIONAL REGULATORY PROTEIN"/>
    <property type="match status" value="1"/>
</dbReference>
<comment type="caution">
    <text evidence="5">The sequence shown here is derived from an EMBL/GenBank/DDBJ whole genome shotgun (WGS) entry which is preliminary data.</text>
</comment>
<keyword evidence="1" id="KW-0805">Transcription regulation</keyword>
<dbReference type="EMBL" id="MDEK01000019">
    <property type="protein sequence ID" value="PPU80537.1"/>
    <property type="molecule type" value="Genomic_DNA"/>
</dbReference>
<evidence type="ECO:0000259" key="4">
    <source>
        <dbReference type="PROSITE" id="PS01124"/>
    </source>
</evidence>
<proteinExistence type="predicted"/>
<dbReference type="Proteomes" id="UP000247346">
    <property type="component" value="Unassembled WGS sequence"/>
</dbReference>
<evidence type="ECO:0000256" key="1">
    <source>
        <dbReference type="ARBA" id="ARBA00023015"/>
    </source>
</evidence>
<dbReference type="Pfam" id="PF12833">
    <property type="entry name" value="HTH_18"/>
    <property type="match status" value="1"/>
</dbReference>
<keyword evidence="3" id="KW-0804">Transcription</keyword>
<evidence type="ECO:0000256" key="2">
    <source>
        <dbReference type="ARBA" id="ARBA00023125"/>
    </source>
</evidence>
<dbReference type="PROSITE" id="PS00041">
    <property type="entry name" value="HTH_ARAC_FAMILY_1"/>
    <property type="match status" value="1"/>
</dbReference>
<keyword evidence="2" id="KW-0238">DNA-binding</keyword>
<dbReference type="SMART" id="SM00342">
    <property type="entry name" value="HTH_ARAC"/>
    <property type="match status" value="1"/>
</dbReference>
<dbReference type="RefSeq" id="WP_010340295.1">
    <property type="nucleotide sequence ID" value="NZ_CP132343.1"/>
</dbReference>
<dbReference type="InterPro" id="IPR009594">
    <property type="entry name" value="Tscrpt_reg_HTH_AraC_N"/>
</dbReference>
<protein>
    <submittedName>
        <fullName evidence="5">AraC family transcriptional regulator</fullName>
    </submittedName>
</protein>
<sequence>MTALAHRYQEMAALVARLATPDGDHETAIEGFFCSYRSAPSPKTHTAQWPVFALVLQGEKCLTLGNEEYRYGVGTFLLVTLDLPVVSRITQASPEQPLLGVGMSIRPDRLRELLERIPLPPQVGAERPRGVSVNTACPDLLDATLRMLRLLERPADIAAMAPLIEQEILYRLLVGPCGPNLLRIAQEDSPSNRIAKAIAWLRQHYAEPLRIEDLARQVNMSVSSLHHHFSAVAAMTPLQYQKQLRLREARRLMVVERMDVGAAGYRVGYQSPSQFSREYSRLYGRSPRSDLAEQLGLAG</sequence>
<reference evidence="5 6" key="1">
    <citation type="submission" date="2016-08" db="EMBL/GenBank/DDBJ databases">
        <authorList>
            <person name="Seilhamer J.J."/>
        </authorList>
    </citation>
    <scope>NUCLEOTIDE SEQUENCE [LARGE SCALE GENOMIC DNA]</scope>
    <source>
        <strain evidence="5 6">CFBP4641</strain>
    </source>
</reference>
<dbReference type="InterPro" id="IPR018060">
    <property type="entry name" value="HTH_AraC"/>
</dbReference>
<dbReference type="STRING" id="56458.SB85_10540"/>
<dbReference type="AlphaFoldDB" id="A0A2P5YZW2"/>
<dbReference type="OrthoDB" id="34150at2"/>
<evidence type="ECO:0000313" key="6">
    <source>
        <dbReference type="Proteomes" id="UP000247346"/>
    </source>
</evidence>
<evidence type="ECO:0000256" key="3">
    <source>
        <dbReference type="ARBA" id="ARBA00023163"/>
    </source>
</evidence>